<sequence>MQPFKHISAYFFLSIFSVLLLHQALPHNHHQHELNDAIETSGHHHSHAHSHDHDKEENKDPDDLSGLLGFLLGSHAHTYHSNDFQVRNEVKPQIQVLLTFVLPQLELFSFDHHSSTLEPVPRFTTGYQHLYLSIPSLRGPPVLG</sequence>
<keyword evidence="3" id="KW-1185">Reference proteome</keyword>
<reference evidence="3" key="1">
    <citation type="submission" date="2017-04" db="EMBL/GenBank/DDBJ databases">
        <authorList>
            <person name="Varghese N."/>
            <person name="Submissions S."/>
        </authorList>
    </citation>
    <scope>NUCLEOTIDE SEQUENCE [LARGE SCALE GENOMIC DNA]</scope>
    <source>
        <strain evidence="3">DSM 4125</strain>
    </source>
</reference>
<gene>
    <name evidence="2" type="ORF">SAMN05661096_01296</name>
</gene>
<proteinExistence type="predicted"/>
<dbReference type="STRING" id="1028.SAMN05661096_01296"/>
<name>A0A1X7J726_9BACT</name>
<protein>
    <submittedName>
        <fullName evidence="2">Uncharacterized protein</fullName>
    </submittedName>
</protein>
<evidence type="ECO:0000313" key="2">
    <source>
        <dbReference type="EMBL" id="SMG22754.1"/>
    </source>
</evidence>
<dbReference type="Proteomes" id="UP000193804">
    <property type="component" value="Unassembled WGS sequence"/>
</dbReference>
<dbReference type="AlphaFoldDB" id="A0A1X7J726"/>
<feature type="region of interest" description="Disordered" evidence="1">
    <location>
        <begin position="40"/>
        <end position="61"/>
    </location>
</feature>
<organism evidence="2 3">
    <name type="scientific">Marivirga sericea</name>
    <dbReference type="NCBI Taxonomy" id="1028"/>
    <lineage>
        <taxon>Bacteria</taxon>
        <taxon>Pseudomonadati</taxon>
        <taxon>Bacteroidota</taxon>
        <taxon>Cytophagia</taxon>
        <taxon>Cytophagales</taxon>
        <taxon>Marivirgaceae</taxon>
        <taxon>Marivirga</taxon>
    </lineage>
</organism>
<accession>A0A1X7J726</accession>
<dbReference type="OrthoDB" id="1448678at2"/>
<dbReference type="RefSeq" id="WP_085516259.1">
    <property type="nucleotide sequence ID" value="NZ_FXAW01000002.1"/>
</dbReference>
<feature type="compositionally biased region" description="Basic and acidic residues" evidence="1">
    <location>
        <begin position="49"/>
        <end position="61"/>
    </location>
</feature>
<evidence type="ECO:0000313" key="3">
    <source>
        <dbReference type="Proteomes" id="UP000193804"/>
    </source>
</evidence>
<evidence type="ECO:0000256" key="1">
    <source>
        <dbReference type="SAM" id="MobiDB-lite"/>
    </source>
</evidence>
<dbReference type="EMBL" id="FXAW01000002">
    <property type="protein sequence ID" value="SMG22754.1"/>
    <property type="molecule type" value="Genomic_DNA"/>
</dbReference>